<evidence type="ECO:0000313" key="1">
    <source>
        <dbReference type="EMBL" id="MSS38976.1"/>
    </source>
</evidence>
<proteinExistence type="predicted"/>
<evidence type="ECO:0008006" key="3">
    <source>
        <dbReference type="Google" id="ProtNLM"/>
    </source>
</evidence>
<dbReference type="RefSeq" id="WP_154322735.1">
    <property type="nucleotide sequence ID" value="NZ_CP045695.1"/>
</dbReference>
<dbReference type="Proteomes" id="UP000462363">
    <property type="component" value="Unassembled WGS sequence"/>
</dbReference>
<sequence length="282" mass="32801">MKYIRLPNGNQIEFYDYAITNSLIVKFIDVDFNNIKSFFGTSTIQYIEILDENKNVVEQKELGGMSRTSIYLEKGLIKKHEKKLISEAYDETIPVVVETDTNITEEQVIHHDAVYEMTTIDVPVEFTVAILEHPSFEAQINEVKNQIGVIDVTTLDLDGWKNYRQEENKKLFSEFLADSSVEFNGKQYGVTEEDQNEMSLNYMQYQISKQAGKETVLEWHAKKEKCVVFTESDFLTLSLIIKSFVYPYMNKMQEYKEKIFSCKSIDEVKTINIKYSTVIDEV</sequence>
<dbReference type="EMBL" id="VUMB01000002">
    <property type="protein sequence ID" value="MSS38976.1"/>
    <property type="molecule type" value="Genomic_DNA"/>
</dbReference>
<gene>
    <name evidence="1" type="ORF">FYJ37_01080</name>
</gene>
<dbReference type="AlphaFoldDB" id="A0A844F442"/>
<organism evidence="1 2">
    <name type="scientific">Clostridium scindens (strain JCM 10418 / VPI 12708)</name>
    <dbReference type="NCBI Taxonomy" id="29347"/>
    <lineage>
        <taxon>Bacteria</taxon>
        <taxon>Bacillati</taxon>
        <taxon>Bacillota</taxon>
        <taxon>Clostridia</taxon>
        <taxon>Lachnospirales</taxon>
        <taxon>Lachnospiraceae</taxon>
    </lineage>
</organism>
<name>A0A844F442_CLOSV</name>
<accession>A0A844F442</accession>
<protein>
    <recommendedName>
        <fullName evidence="3">DUF4376 domain-containing protein</fullName>
    </recommendedName>
</protein>
<evidence type="ECO:0000313" key="2">
    <source>
        <dbReference type="Proteomes" id="UP000462363"/>
    </source>
</evidence>
<reference evidence="1 2" key="1">
    <citation type="submission" date="2019-08" db="EMBL/GenBank/DDBJ databases">
        <title>In-depth cultivation of the pig gut microbiome towards novel bacterial diversity and tailored functional studies.</title>
        <authorList>
            <person name="Wylensek D."/>
            <person name="Hitch T.C.A."/>
            <person name="Clavel T."/>
        </authorList>
    </citation>
    <scope>NUCLEOTIDE SEQUENCE [LARGE SCALE GENOMIC DNA]</scope>
    <source>
        <strain evidence="1 2">BL-389-WT-3D</strain>
    </source>
</reference>
<comment type="caution">
    <text evidence="1">The sequence shown here is derived from an EMBL/GenBank/DDBJ whole genome shotgun (WGS) entry which is preliminary data.</text>
</comment>